<name>A3DND1_STAMF</name>
<proteinExistence type="predicted"/>
<keyword evidence="1" id="KW-0812">Transmembrane</keyword>
<evidence type="ECO:0000313" key="3">
    <source>
        <dbReference type="Proteomes" id="UP000000254"/>
    </source>
</evidence>
<dbReference type="RefSeq" id="WP_011839332.1">
    <property type="nucleotide sequence ID" value="NC_009033.1"/>
</dbReference>
<dbReference type="GeneID" id="4906598"/>
<reference evidence="3" key="1">
    <citation type="journal article" date="2009" name="BMC Genomics">
        <title>The complete genome sequence of Staphylothermus marinus reveals differences in sulfur metabolism among heterotrophic Crenarchaeota.</title>
        <authorList>
            <person name="Anderson I.J."/>
            <person name="Dharmarajan L."/>
            <person name="Rodriguez J."/>
            <person name="Hooper S."/>
            <person name="Porat I."/>
            <person name="Ulrich L.E."/>
            <person name="Elkins J.G."/>
            <person name="Mavromatis K."/>
            <person name="Sun H."/>
            <person name="Land M."/>
            <person name="Lapidus A."/>
            <person name="Lucas S."/>
            <person name="Barry K."/>
            <person name="Huber H."/>
            <person name="Zhulin I.B."/>
            <person name="Whitman W.B."/>
            <person name="Mukhopadhyay B."/>
            <person name="Woese C."/>
            <person name="Bristow J."/>
            <person name="Kyrpides N."/>
        </authorList>
    </citation>
    <scope>NUCLEOTIDE SEQUENCE [LARGE SCALE GENOMIC DNA]</scope>
    <source>
        <strain evidence="3">ATCC 43588 / DSM 3639 / JCM 9404 / F1</strain>
    </source>
</reference>
<gene>
    <name evidence="2" type="ordered locus">Smar_1043</name>
</gene>
<dbReference type="eggNOG" id="arCOG08873">
    <property type="taxonomic scope" value="Archaea"/>
</dbReference>
<dbReference type="HOGENOM" id="CLU_1754782_0_0_2"/>
<sequence length="148" mass="17051">MVYITLSILTGLFFSLLGAFLTYFISRRRFFQEAFIIVEKYNVPSRPRDKGELRRLKKLKRQVSIARKRLILLFFTHLTVFMITYISTIITVAIIVPSDELIVSIPIAIPLLSVKENGFYATNILFIAFIAYLAPLYASIRAIRPVTE</sequence>
<evidence type="ECO:0000313" key="2">
    <source>
        <dbReference type="EMBL" id="ABN70141.1"/>
    </source>
</evidence>
<dbReference type="EMBL" id="CP000575">
    <property type="protein sequence ID" value="ABN70141.1"/>
    <property type="molecule type" value="Genomic_DNA"/>
</dbReference>
<feature type="transmembrane region" description="Helical" evidence="1">
    <location>
        <begin position="70"/>
        <end position="98"/>
    </location>
</feature>
<evidence type="ECO:0008006" key="4">
    <source>
        <dbReference type="Google" id="ProtNLM"/>
    </source>
</evidence>
<keyword evidence="1" id="KW-0472">Membrane</keyword>
<reference evidence="2 3" key="2">
    <citation type="journal article" date="2009" name="Stand. Genomic Sci.">
        <title>Complete genome sequence of Staphylothermus marinus Stetter and Fiala 1986 type strain F1.</title>
        <authorList>
            <person name="Anderson I.J."/>
            <person name="Sun H."/>
            <person name="Lapidus A."/>
            <person name="Copeland A."/>
            <person name="Glavina Del Rio T."/>
            <person name="Tice H."/>
            <person name="Dalin E."/>
            <person name="Lucas S."/>
            <person name="Barry K."/>
            <person name="Land M."/>
            <person name="Richardson P."/>
            <person name="Huber H."/>
            <person name="Kyrpides N.C."/>
        </authorList>
    </citation>
    <scope>NUCLEOTIDE SEQUENCE [LARGE SCALE GENOMIC DNA]</scope>
    <source>
        <strain evidence="3">ATCC 43588 / DSM 3639 / JCM 9404 / F1</strain>
    </source>
</reference>
<accession>A3DND1</accession>
<dbReference type="Proteomes" id="UP000000254">
    <property type="component" value="Chromosome"/>
</dbReference>
<feature type="transmembrane region" description="Helical" evidence="1">
    <location>
        <begin position="118"/>
        <end position="138"/>
    </location>
</feature>
<organism evidence="2 3">
    <name type="scientific">Staphylothermus marinus (strain ATCC 43588 / DSM 3639 / JCM 9404 / F1)</name>
    <dbReference type="NCBI Taxonomy" id="399550"/>
    <lineage>
        <taxon>Archaea</taxon>
        <taxon>Thermoproteota</taxon>
        <taxon>Thermoprotei</taxon>
        <taxon>Desulfurococcales</taxon>
        <taxon>Desulfurococcaceae</taxon>
        <taxon>Staphylothermus</taxon>
    </lineage>
</organism>
<dbReference type="AlphaFoldDB" id="A3DND1"/>
<dbReference type="KEGG" id="smr:Smar_1043"/>
<evidence type="ECO:0000256" key="1">
    <source>
        <dbReference type="SAM" id="Phobius"/>
    </source>
</evidence>
<keyword evidence="3" id="KW-1185">Reference proteome</keyword>
<keyword evidence="1" id="KW-1133">Transmembrane helix</keyword>
<feature type="transmembrane region" description="Helical" evidence="1">
    <location>
        <begin position="6"/>
        <end position="25"/>
    </location>
</feature>
<protein>
    <recommendedName>
        <fullName evidence="4">DUF106 domain-containing protein</fullName>
    </recommendedName>
</protein>
<dbReference type="OrthoDB" id="18737at2157"/>
<dbReference type="STRING" id="399550.Smar_1043"/>